<dbReference type="PANTHER" id="PTHR46796">
    <property type="entry name" value="HTH-TYPE TRANSCRIPTIONAL ACTIVATOR RHAS-RELATED"/>
    <property type="match status" value="1"/>
</dbReference>
<dbReference type="SMART" id="SM00342">
    <property type="entry name" value="HTH_ARAC"/>
    <property type="match status" value="1"/>
</dbReference>
<dbReference type="GO" id="GO:0043565">
    <property type="term" value="F:sequence-specific DNA binding"/>
    <property type="evidence" value="ECO:0007669"/>
    <property type="project" value="InterPro"/>
</dbReference>
<dbReference type="GO" id="GO:0003700">
    <property type="term" value="F:DNA-binding transcription factor activity"/>
    <property type="evidence" value="ECO:0007669"/>
    <property type="project" value="InterPro"/>
</dbReference>
<dbReference type="InterPro" id="IPR018060">
    <property type="entry name" value="HTH_AraC"/>
</dbReference>
<organism evidence="5 6">
    <name type="scientific">Mycobacterium colombiense</name>
    <dbReference type="NCBI Taxonomy" id="339268"/>
    <lineage>
        <taxon>Bacteria</taxon>
        <taxon>Bacillati</taxon>
        <taxon>Actinomycetota</taxon>
        <taxon>Actinomycetes</taxon>
        <taxon>Mycobacteriales</taxon>
        <taxon>Mycobacteriaceae</taxon>
        <taxon>Mycobacterium</taxon>
        <taxon>Mycobacterium avium complex (MAC)</taxon>
    </lineage>
</organism>
<keyword evidence="1" id="KW-0805">Transcription regulation</keyword>
<keyword evidence="2" id="KW-0238">DNA-binding</keyword>
<evidence type="ECO:0000256" key="2">
    <source>
        <dbReference type="ARBA" id="ARBA00023125"/>
    </source>
</evidence>
<dbReference type="SUPFAM" id="SSF46689">
    <property type="entry name" value="Homeodomain-like"/>
    <property type="match status" value="2"/>
</dbReference>
<comment type="caution">
    <text evidence="5">The sequence shown here is derived from an EMBL/GenBank/DDBJ whole genome shotgun (WGS) entry which is preliminary data.</text>
</comment>
<dbReference type="Gene3D" id="1.10.10.60">
    <property type="entry name" value="Homeodomain-like"/>
    <property type="match status" value="1"/>
</dbReference>
<protein>
    <submittedName>
        <fullName evidence="5">AraC family transcriptional regulator</fullName>
    </submittedName>
</protein>
<dbReference type="PROSITE" id="PS01124">
    <property type="entry name" value="HTH_ARAC_FAMILY_2"/>
    <property type="match status" value="1"/>
</dbReference>
<feature type="domain" description="HTH araC/xylS-type" evidence="4">
    <location>
        <begin position="196"/>
        <end position="294"/>
    </location>
</feature>
<evidence type="ECO:0000256" key="1">
    <source>
        <dbReference type="ARBA" id="ARBA00023015"/>
    </source>
</evidence>
<evidence type="ECO:0000313" key="6">
    <source>
        <dbReference type="Proteomes" id="UP000093861"/>
    </source>
</evidence>
<accession>A0A1A2SRE4</accession>
<keyword evidence="3" id="KW-0804">Transcription</keyword>
<dbReference type="InterPro" id="IPR050204">
    <property type="entry name" value="AraC_XylS_family_regulators"/>
</dbReference>
<dbReference type="Pfam" id="PF12833">
    <property type="entry name" value="HTH_18"/>
    <property type="match status" value="1"/>
</dbReference>
<proteinExistence type="predicted"/>
<reference evidence="5 6" key="1">
    <citation type="submission" date="2016-06" db="EMBL/GenBank/DDBJ databases">
        <authorList>
            <person name="Kjaerup R.B."/>
            <person name="Dalgaard T.S."/>
            <person name="Juul-Madsen H.R."/>
        </authorList>
    </citation>
    <scope>NUCLEOTIDE SEQUENCE [LARGE SCALE GENOMIC DNA]</scope>
    <source>
        <strain evidence="5 6">E2464</strain>
    </source>
</reference>
<gene>
    <name evidence="5" type="ORF">A5685_16975</name>
</gene>
<evidence type="ECO:0000313" key="5">
    <source>
        <dbReference type="EMBL" id="OBH66773.1"/>
    </source>
</evidence>
<evidence type="ECO:0000256" key="3">
    <source>
        <dbReference type="ARBA" id="ARBA00023163"/>
    </source>
</evidence>
<dbReference type="InterPro" id="IPR009057">
    <property type="entry name" value="Homeodomain-like_sf"/>
</dbReference>
<dbReference type="AlphaFoldDB" id="A0A1A2SRE4"/>
<evidence type="ECO:0000259" key="4">
    <source>
        <dbReference type="PROSITE" id="PS01124"/>
    </source>
</evidence>
<dbReference type="EMBL" id="LZJS01000007">
    <property type="protein sequence ID" value="OBH66773.1"/>
    <property type="molecule type" value="Genomic_DNA"/>
</dbReference>
<sequence>MIAEGWGLTPERRIRGSSGGISAAVWRFEHQLPFELSGPPVETTHLISVALNGNHHHTYFGDGRLKWSRLHPAFHMNMVVAGEQPRGIMKAERPFSCLHVYVPHAFVERAAVEIGATKSSRTVSLIDPMCSRDPFVEKICRQMIREMVRPDGCSRMMIDCLGQQLVVRLIRQHSNLSGTKALGARSGPGYRDWRLRRAIEFLEAHLSDDVGLDEVAQAVGLSTARLATLFREGTGDPPHRWLMSRRFARACELLGDPSFSITEIAHRCGFASSQHLSAVTRRRLAMTPTDYREQFLS</sequence>
<dbReference type="Proteomes" id="UP000093861">
    <property type="component" value="Unassembled WGS sequence"/>
</dbReference>
<dbReference type="PANTHER" id="PTHR46796:SF6">
    <property type="entry name" value="ARAC SUBFAMILY"/>
    <property type="match status" value="1"/>
</dbReference>
<name>A0A1A2SRE4_9MYCO</name>